<accession>A0A835UR82</accession>
<evidence type="ECO:0000313" key="3">
    <source>
        <dbReference type="Proteomes" id="UP000639772"/>
    </source>
</evidence>
<dbReference type="OrthoDB" id="1741639at2759"/>
<reference evidence="2 3" key="1">
    <citation type="journal article" date="2020" name="Nat. Food">
        <title>A phased Vanilla planifolia genome enables genetic improvement of flavour and production.</title>
        <authorList>
            <person name="Hasing T."/>
            <person name="Tang H."/>
            <person name="Brym M."/>
            <person name="Khazi F."/>
            <person name="Huang T."/>
            <person name="Chambers A.H."/>
        </authorList>
    </citation>
    <scope>NUCLEOTIDE SEQUENCE [LARGE SCALE GENOMIC DNA]</scope>
    <source>
        <tissue evidence="2">Leaf</tissue>
    </source>
</reference>
<dbReference type="InterPro" id="IPR053283">
    <property type="entry name" value="TUNICAMYCIN_INDUCED_1"/>
</dbReference>
<evidence type="ECO:0000313" key="2">
    <source>
        <dbReference type="EMBL" id="KAG0468791.1"/>
    </source>
</evidence>
<gene>
    <name evidence="2" type="ORF">HPP92_018119</name>
</gene>
<dbReference type="PANTHER" id="PTHR34454:SF2">
    <property type="entry name" value="PROTEIN TUNICAMYCIN INDUCED 1"/>
    <property type="match status" value="1"/>
</dbReference>
<dbReference type="PANTHER" id="PTHR34454">
    <property type="entry name" value="TUNICAMYCIN INDUCED PROTEIN"/>
    <property type="match status" value="1"/>
</dbReference>
<dbReference type="AlphaFoldDB" id="A0A835UR82"/>
<dbReference type="EMBL" id="JADCNM010000009">
    <property type="protein sequence ID" value="KAG0468791.1"/>
    <property type="molecule type" value="Genomic_DNA"/>
</dbReference>
<organism evidence="2 3">
    <name type="scientific">Vanilla planifolia</name>
    <name type="common">Vanilla</name>
    <dbReference type="NCBI Taxonomy" id="51239"/>
    <lineage>
        <taxon>Eukaryota</taxon>
        <taxon>Viridiplantae</taxon>
        <taxon>Streptophyta</taxon>
        <taxon>Embryophyta</taxon>
        <taxon>Tracheophyta</taxon>
        <taxon>Spermatophyta</taxon>
        <taxon>Magnoliopsida</taxon>
        <taxon>Liliopsida</taxon>
        <taxon>Asparagales</taxon>
        <taxon>Orchidaceae</taxon>
        <taxon>Vanilloideae</taxon>
        <taxon>Vanilleae</taxon>
        <taxon>Vanilla</taxon>
    </lineage>
</organism>
<proteinExistence type="predicted"/>
<evidence type="ECO:0000256" key="1">
    <source>
        <dbReference type="SAM" id="SignalP"/>
    </source>
</evidence>
<comment type="caution">
    <text evidence="2">The sequence shown here is derived from an EMBL/GenBank/DDBJ whole genome shotgun (WGS) entry which is preliminary data.</text>
</comment>
<keyword evidence="1" id="KW-0732">Signal</keyword>
<sequence length="148" mass="15962">MEVRSSFFAGYLVFFAIGVVGALSSTVTQEPSVPKAISDPRDSIVKGLGFQGAEGLKVSGFDVRDALLGQSVAYEFDIEVDRKFVPIKLLEDVNHWDVVDLPIFGRRWKIGRTISYWWRGAKGGPGGHTGASTFSAFRASGTLDSGCG</sequence>
<name>A0A835UR82_VANPL</name>
<protein>
    <submittedName>
        <fullName evidence="2">Uncharacterized protein</fullName>
    </submittedName>
</protein>
<dbReference type="Proteomes" id="UP000639772">
    <property type="component" value="Chromosome 9"/>
</dbReference>
<feature type="chain" id="PRO_5032724559" evidence="1">
    <location>
        <begin position="23"/>
        <end position="148"/>
    </location>
</feature>
<feature type="signal peptide" evidence="1">
    <location>
        <begin position="1"/>
        <end position="22"/>
    </location>
</feature>